<dbReference type="AlphaFoldDB" id="A0A0F7J1P2"/>
<dbReference type="FunFam" id="1.10.630.10:FF:000036">
    <property type="entry name" value="CYtochrome P450 family"/>
    <property type="match status" value="1"/>
</dbReference>
<comment type="cofactor">
    <cofactor evidence="1 8">
        <name>heme</name>
        <dbReference type="ChEBI" id="CHEBI:30413"/>
    </cofactor>
</comment>
<keyword evidence="3 8" id="KW-0349">Heme</keyword>
<organism evidence="11">
    <name type="scientific">Paracyclopina nana</name>
    <name type="common">Marine copepod</name>
    <dbReference type="NCBI Taxonomy" id="565004"/>
    <lineage>
        <taxon>Eukaryota</taxon>
        <taxon>Metazoa</taxon>
        <taxon>Ecdysozoa</taxon>
        <taxon>Arthropoda</taxon>
        <taxon>Crustacea</taxon>
        <taxon>Multicrustacea</taxon>
        <taxon>Hexanauplia</taxon>
        <taxon>Copepoda</taxon>
        <taxon>Cyclopoida</taxon>
        <taxon>Cyclopettidae</taxon>
        <taxon>Paracyclopina</taxon>
    </lineage>
</organism>
<evidence type="ECO:0000256" key="6">
    <source>
        <dbReference type="ARBA" id="ARBA00023004"/>
    </source>
</evidence>
<dbReference type="InterPro" id="IPR050182">
    <property type="entry name" value="Cytochrome_P450_fam2"/>
</dbReference>
<evidence type="ECO:0000256" key="8">
    <source>
        <dbReference type="PIRSR" id="PIRSR602401-1"/>
    </source>
</evidence>
<dbReference type="GO" id="GO:0016712">
    <property type="term" value="F:oxidoreductase activity, acting on paired donors, with incorporation or reduction of molecular oxygen, reduced flavin or flavoprotein as one donor, and incorporation of one atom of oxygen"/>
    <property type="evidence" value="ECO:0007669"/>
    <property type="project" value="TreeGrafter"/>
</dbReference>
<keyword evidence="4 8" id="KW-0479">Metal-binding</keyword>
<evidence type="ECO:0000256" key="10">
    <source>
        <dbReference type="SAM" id="SignalP"/>
    </source>
</evidence>
<evidence type="ECO:0000256" key="5">
    <source>
        <dbReference type="ARBA" id="ARBA00023002"/>
    </source>
</evidence>
<evidence type="ECO:0000256" key="4">
    <source>
        <dbReference type="ARBA" id="ARBA00022723"/>
    </source>
</evidence>
<dbReference type="InterPro" id="IPR036396">
    <property type="entry name" value="Cyt_P450_sf"/>
</dbReference>
<name>A0A0F7J1P2_PARNA</name>
<evidence type="ECO:0000256" key="1">
    <source>
        <dbReference type="ARBA" id="ARBA00001971"/>
    </source>
</evidence>
<gene>
    <name evidence="11" type="primary">CYP3036B2</name>
</gene>
<dbReference type="GO" id="GO:0005506">
    <property type="term" value="F:iron ion binding"/>
    <property type="evidence" value="ECO:0007669"/>
    <property type="project" value="InterPro"/>
</dbReference>
<evidence type="ECO:0000256" key="2">
    <source>
        <dbReference type="ARBA" id="ARBA00010617"/>
    </source>
</evidence>
<dbReference type="GO" id="GO:0005737">
    <property type="term" value="C:cytoplasm"/>
    <property type="evidence" value="ECO:0007669"/>
    <property type="project" value="TreeGrafter"/>
</dbReference>
<dbReference type="GO" id="GO:0006082">
    <property type="term" value="P:organic acid metabolic process"/>
    <property type="evidence" value="ECO:0007669"/>
    <property type="project" value="TreeGrafter"/>
</dbReference>
<dbReference type="SUPFAM" id="SSF48264">
    <property type="entry name" value="Cytochrome P450"/>
    <property type="match status" value="1"/>
</dbReference>
<keyword evidence="10" id="KW-0732">Signal</keyword>
<evidence type="ECO:0000256" key="3">
    <source>
        <dbReference type="ARBA" id="ARBA00022617"/>
    </source>
</evidence>
<dbReference type="PANTHER" id="PTHR24300">
    <property type="entry name" value="CYTOCHROME P450 508A4-RELATED"/>
    <property type="match status" value="1"/>
</dbReference>
<evidence type="ECO:0000256" key="7">
    <source>
        <dbReference type="ARBA" id="ARBA00023033"/>
    </source>
</evidence>
<dbReference type="GO" id="GO:0008395">
    <property type="term" value="F:steroid hydroxylase activity"/>
    <property type="evidence" value="ECO:0007669"/>
    <property type="project" value="TreeGrafter"/>
</dbReference>
<keyword evidence="5 9" id="KW-0560">Oxidoreductase</keyword>
<dbReference type="InterPro" id="IPR002401">
    <property type="entry name" value="Cyt_P450_E_grp-I"/>
</dbReference>
<dbReference type="InterPro" id="IPR001128">
    <property type="entry name" value="Cyt_P450"/>
</dbReference>
<keyword evidence="7 9" id="KW-0503">Monooxygenase</keyword>
<dbReference type="Gene3D" id="1.10.630.10">
    <property type="entry name" value="Cytochrome P450"/>
    <property type="match status" value="1"/>
</dbReference>
<feature type="chain" id="PRO_5002517039" evidence="10">
    <location>
        <begin position="18"/>
        <end position="508"/>
    </location>
</feature>
<dbReference type="PANTHER" id="PTHR24300:SF376">
    <property type="entry name" value="CYTOCHROME P450 15A1"/>
    <property type="match status" value="1"/>
</dbReference>
<dbReference type="InterPro" id="IPR017972">
    <property type="entry name" value="Cyt_P450_CS"/>
</dbReference>
<dbReference type="PRINTS" id="PR00463">
    <property type="entry name" value="EP450I"/>
</dbReference>
<reference evidence="11" key="1">
    <citation type="journal article" date="2015" name="Environ. Sci. Technol.">
        <title>Identification of the Full 46 Cytochrome P450 (CYP) Complement and Modulation of CYP Expression in Response to Water-Accommodated Fractions of Crude Oil in the Cyclopoid Copepod Paracyclopina nana.</title>
        <authorList>
            <person name="Han J."/>
            <person name="Won E.J."/>
            <person name="Kim H.S."/>
            <person name="Nelson D.R."/>
            <person name="Lee S.J."/>
            <person name="Park H.G."/>
            <person name="Lee J.S."/>
        </authorList>
    </citation>
    <scope>NUCLEOTIDE SEQUENCE</scope>
</reference>
<evidence type="ECO:0000313" key="11">
    <source>
        <dbReference type="EMBL" id="AKH03503.1"/>
    </source>
</evidence>
<dbReference type="EMBL" id="KP899571">
    <property type="protein sequence ID" value="AKH03503.1"/>
    <property type="molecule type" value="mRNA"/>
</dbReference>
<dbReference type="Pfam" id="PF00067">
    <property type="entry name" value="p450"/>
    <property type="match status" value="1"/>
</dbReference>
<sequence>MWALLALLFTLTFLLWSWWKKSVRLPSANFPNGPIGLPLFGYLSILTEKNILVALDKAHDQYGEVMSVNIGPGPRTVVTGDYQVLKEVFKDDKATPRPADQMWFHKEFRFGDDATGARGILFSQGEEWHEQRRFALRRLRDFGLGKSSMEELIQEEIQQLCALLEKEVNHPLKMDLIYNLSVVNALWTLITGSRLPLHDPHIKELVHKIDELVKERGTGKLLLIFPWLRHLIPERIGWSKQKRIFANLFAFLDKVIEEHREHFARNKEVVKESPNDFIDAYLAKVDDSSPGSSFYGEQGLKSLKIALLDLLLAGMETTSTALSWITLYMIRYPEVQAKVQNEVLTQVGRSRLVSLEDRANMPYTEAVIQEVMRISCNVPLSVLHSAQADIHVGSHRIPRGTSIIQNLHRVMSNPRIFAEPAKFRPDRFLDSEGKCYVKNDHNIPFSIGRRDCLGKSLARAELFLFFSTIMQRFSFESVHADLSKINMEPIVNFAQTPPPFEVIIKRLK</sequence>
<dbReference type="GO" id="GO:0020037">
    <property type="term" value="F:heme binding"/>
    <property type="evidence" value="ECO:0007669"/>
    <property type="project" value="InterPro"/>
</dbReference>
<dbReference type="PROSITE" id="PS00086">
    <property type="entry name" value="CYTOCHROME_P450"/>
    <property type="match status" value="1"/>
</dbReference>
<proteinExistence type="evidence at transcript level"/>
<evidence type="ECO:0000256" key="9">
    <source>
        <dbReference type="RuleBase" id="RU000461"/>
    </source>
</evidence>
<dbReference type="GO" id="GO:0006805">
    <property type="term" value="P:xenobiotic metabolic process"/>
    <property type="evidence" value="ECO:0007669"/>
    <property type="project" value="TreeGrafter"/>
</dbReference>
<keyword evidence="6 8" id="KW-0408">Iron</keyword>
<feature type="binding site" description="axial binding residue" evidence="8">
    <location>
        <position position="452"/>
    </location>
    <ligand>
        <name>heme</name>
        <dbReference type="ChEBI" id="CHEBI:30413"/>
    </ligand>
    <ligandPart>
        <name>Fe</name>
        <dbReference type="ChEBI" id="CHEBI:18248"/>
    </ligandPart>
</feature>
<dbReference type="PRINTS" id="PR00385">
    <property type="entry name" value="P450"/>
</dbReference>
<comment type="similarity">
    <text evidence="2 9">Belongs to the cytochrome P450 family.</text>
</comment>
<feature type="signal peptide" evidence="10">
    <location>
        <begin position="1"/>
        <end position="17"/>
    </location>
</feature>
<protein>
    <submittedName>
        <fullName evidence="11">Cytochrome P450 3036B2</fullName>
    </submittedName>
</protein>
<accession>A0A0F7J1P2</accession>